<dbReference type="Pfam" id="PF01757">
    <property type="entry name" value="Acyl_transf_3"/>
    <property type="match status" value="1"/>
</dbReference>
<keyword evidence="5 8" id="KW-1133">Transmembrane helix</keyword>
<reference evidence="10 11" key="1">
    <citation type="submission" date="2020-08" db="EMBL/GenBank/DDBJ databases">
        <title>Sequencing the genomes of 1000 actinobacteria strains.</title>
        <authorList>
            <person name="Klenk H.-P."/>
        </authorList>
    </citation>
    <scope>NUCLEOTIDE SEQUENCE [LARGE SCALE GENOMIC DNA]</scope>
    <source>
        <strain evidence="10 11">DSM 28796</strain>
    </source>
</reference>
<evidence type="ECO:0000256" key="2">
    <source>
        <dbReference type="ARBA" id="ARBA00007400"/>
    </source>
</evidence>
<comment type="subcellular location">
    <subcellularLocation>
        <location evidence="1">Cell membrane</location>
        <topology evidence="1">Multi-pass membrane protein</topology>
    </subcellularLocation>
</comment>
<feature type="domain" description="Acyltransferase 3" evidence="9">
    <location>
        <begin position="24"/>
        <end position="313"/>
    </location>
</feature>
<feature type="transmembrane region" description="Helical" evidence="8">
    <location>
        <begin position="183"/>
        <end position="200"/>
    </location>
</feature>
<dbReference type="RefSeq" id="WP_184324137.1">
    <property type="nucleotide sequence ID" value="NZ_JACHLZ010000001.1"/>
</dbReference>
<accession>A0A841A6P3</accession>
<evidence type="ECO:0000256" key="8">
    <source>
        <dbReference type="SAM" id="Phobius"/>
    </source>
</evidence>
<evidence type="ECO:0000313" key="11">
    <source>
        <dbReference type="Proteomes" id="UP000588158"/>
    </source>
</evidence>
<gene>
    <name evidence="10" type="ORF">HNR70_000339</name>
</gene>
<evidence type="ECO:0000256" key="6">
    <source>
        <dbReference type="ARBA" id="ARBA00023136"/>
    </source>
</evidence>
<keyword evidence="3" id="KW-1003">Cell membrane</keyword>
<keyword evidence="6 8" id="KW-0472">Membrane</keyword>
<keyword evidence="10" id="KW-0808">Transferase</keyword>
<feature type="transmembrane region" description="Helical" evidence="8">
    <location>
        <begin position="295"/>
        <end position="313"/>
    </location>
</feature>
<comment type="similarity">
    <text evidence="2">Belongs to the acyltransferase 3 family.</text>
</comment>
<dbReference type="PANTHER" id="PTHR40074:SF2">
    <property type="entry name" value="O-ACETYLTRANSFERASE WECH"/>
    <property type="match status" value="1"/>
</dbReference>
<protein>
    <submittedName>
        <fullName evidence="10">Fucose 4-O-acetylase-like acetyltransferase</fullName>
    </submittedName>
</protein>
<feature type="transmembrane region" description="Helical" evidence="8">
    <location>
        <begin position="96"/>
        <end position="114"/>
    </location>
</feature>
<keyword evidence="11" id="KW-1185">Reference proteome</keyword>
<feature type="transmembrane region" description="Helical" evidence="8">
    <location>
        <begin position="207"/>
        <end position="227"/>
    </location>
</feature>
<evidence type="ECO:0000313" key="10">
    <source>
        <dbReference type="EMBL" id="MBB5830526.1"/>
    </source>
</evidence>
<sequence length="364" mass="39241">MSSTTERSLPASSTPASPPGARQTWMDLLRGGAVQLVIAHHLRLVQEIWDGAAPHTMAILSEGTMPFRMPALLFASGLLLERSLRKPAARYLSGKARSLLWPWLLWSALMLPILGGENAREPLWWINGMYTWFLLALFLYHLIGLLARRIHPGWRALASVAGWTAMPLLGLAQDVAGLRPDKFLYYAAFFFAGAAAHRVLAVRTVPWALTLPSLVIAAGWAAYAVYLDADPDVPVLSQVVVLIGVLGAIGVAQHLPRIGIVRGIEWLGRNSIVPYLVHLPVIELLARHTDVPAGWPAYLAGFTIVIAICVLAIRLRPVTSFLYVFPRGRRGSGAGAAGSSSATVAAPVTEPVTASAGERRSPVG</sequence>
<feature type="transmembrane region" description="Helical" evidence="8">
    <location>
        <begin position="233"/>
        <end position="252"/>
    </location>
</feature>
<feature type="transmembrane region" description="Helical" evidence="8">
    <location>
        <begin position="129"/>
        <end position="147"/>
    </location>
</feature>
<evidence type="ECO:0000259" key="9">
    <source>
        <dbReference type="Pfam" id="PF01757"/>
    </source>
</evidence>
<dbReference type="GO" id="GO:0016413">
    <property type="term" value="F:O-acetyltransferase activity"/>
    <property type="evidence" value="ECO:0007669"/>
    <property type="project" value="TreeGrafter"/>
</dbReference>
<keyword evidence="4 8" id="KW-0812">Transmembrane</keyword>
<evidence type="ECO:0000256" key="1">
    <source>
        <dbReference type="ARBA" id="ARBA00004651"/>
    </source>
</evidence>
<dbReference type="GO" id="GO:0005886">
    <property type="term" value="C:plasma membrane"/>
    <property type="evidence" value="ECO:0007669"/>
    <property type="project" value="UniProtKB-SubCell"/>
</dbReference>
<evidence type="ECO:0000256" key="5">
    <source>
        <dbReference type="ARBA" id="ARBA00022989"/>
    </source>
</evidence>
<dbReference type="GO" id="GO:0009246">
    <property type="term" value="P:enterobacterial common antigen biosynthetic process"/>
    <property type="evidence" value="ECO:0007669"/>
    <property type="project" value="TreeGrafter"/>
</dbReference>
<dbReference type="AlphaFoldDB" id="A0A841A6P3"/>
<name>A0A841A6P3_9MICO</name>
<dbReference type="InterPro" id="IPR002656">
    <property type="entry name" value="Acyl_transf_3_dom"/>
</dbReference>
<evidence type="ECO:0000256" key="4">
    <source>
        <dbReference type="ARBA" id="ARBA00022692"/>
    </source>
</evidence>
<dbReference type="EMBL" id="JACHLZ010000001">
    <property type="protein sequence ID" value="MBB5830526.1"/>
    <property type="molecule type" value="Genomic_DNA"/>
</dbReference>
<evidence type="ECO:0000256" key="3">
    <source>
        <dbReference type="ARBA" id="ARBA00022475"/>
    </source>
</evidence>
<evidence type="ECO:0000256" key="7">
    <source>
        <dbReference type="SAM" id="MobiDB-lite"/>
    </source>
</evidence>
<organism evidence="10 11">
    <name type="scientific">Brachybacterium aquaticum</name>
    <dbReference type="NCBI Taxonomy" id="1432564"/>
    <lineage>
        <taxon>Bacteria</taxon>
        <taxon>Bacillati</taxon>
        <taxon>Actinomycetota</taxon>
        <taxon>Actinomycetes</taxon>
        <taxon>Micrococcales</taxon>
        <taxon>Dermabacteraceae</taxon>
        <taxon>Brachybacterium</taxon>
    </lineage>
</organism>
<proteinExistence type="inferred from homology"/>
<dbReference type="Proteomes" id="UP000588158">
    <property type="component" value="Unassembled WGS sequence"/>
</dbReference>
<comment type="caution">
    <text evidence="10">The sequence shown here is derived from an EMBL/GenBank/DDBJ whole genome shotgun (WGS) entry which is preliminary data.</text>
</comment>
<feature type="compositionally biased region" description="Low complexity" evidence="7">
    <location>
        <begin position="8"/>
        <end position="21"/>
    </location>
</feature>
<feature type="region of interest" description="Disordered" evidence="7">
    <location>
        <begin position="1"/>
        <end position="21"/>
    </location>
</feature>
<dbReference type="PANTHER" id="PTHR40074">
    <property type="entry name" value="O-ACETYLTRANSFERASE WECH"/>
    <property type="match status" value="1"/>
</dbReference>